<comment type="caution">
    <text evidence="10">The sequence shown here is derived from an EMBL/GenBank/DDBJ whole genome shotgun (WGS) entry which is preliminary data.</text>
</comment>
<accession>A0A1F8EW04</accession>
<dbReference type="GO" id="GO:0046872">
    <property type="term" value="F:metal ion binding"/>
    <property type="evidence" value="ECO:0007669"/>
    <property type="project" value="UniProtKB-KW"/>
</dbReference>
<feature type="domain" description="Thiolase C-terminal" evidence="9">
    <location>
        <begin position="265"/>
        <end position="388"/>
    </location>
</feature>
<dbReference type="InterPro" id="IPR016039">
    <property type="entry name" value="Thiolase-like"/>
</dbReference>
<dbReference type="GO" id="GO:0006635">
    <property type="term" value="P:fatty acid beta-oxidation"/>
    <property type="evidence" value="ECO:0007669"/>
    <property type="project" value="TreeGrafter"/>
</dbReference>
<feature type="active site" description="Proton acceptor" evidence="6">
    <location>
        <position position="375"/>
    </location>
</feature>
<dbReference type="InterPro" id="IPR020616">
    <property type="entry name" value="Thiolase_N"/>
</dbReference>
<feature type="active site" description="Acyl-thioester intermediate" evidence="6">
    <location>
        <position position="103"/>
    </location>
</feature>
<keyword evidence="4" id="KW-0630">Potassium</keyword>
<feature type="active site" description="Proton acceptor" evidence="6">
    <location>
        <position position="345"/>
    </location>
</feature>
<dbReference type="SUPFAM" id="SSF53901">
    <property type="entry name" value="Thiolase-like"/>
    <property type="match status" value="1"/>
</dbReference>
<name>A0A1F8EW04_9BACT</name>
<dbReference type="InterPro" id="IPR020617">
    <property type="entry name" value="Thiolase_C"/>
</dbReference>
<proteinExistence type="inferred from homology"/>
<evidence type="ECO:0000313" key="10">
    <source>
        <dbReference type="EMBL" id="OGN05045.1"/>
    </source>
</evidence>
<evidence type="ECO:0000313" key="11">
    <source>
        <dbReference type="Proteomes" id="UP000177507"/>
    </source>
</evidence>
<dbReference type="Gene3D" id="3.40.47.10">
    <property type="match status" value="1"/>
</dbReference>
<dbReference type="Proteomes" id="UP000177507">
    <property type="component" value="Unassembled WGS sequence"/>
</dbReference>
<evidence type="ECO:0008006" key="12">
    <source>
        <dbReference type="Google" id="ProtNLM"/>
    </source>
</evidence>
<dbReference type="InterPro" id="IPR020613">
    <property type="entry name" value="Thiolase_CS"/>
</dbReference>
<evidence type="ECO:0000259" key="8">
    <source>
        <dbReference type="Pfam" id="PF00108"/>
    </source>
</evidence>
<dbReference type="PANTHER" id="PTHR18919:SF156">
    <property type="entry name" value="ACETYL-COA ACETYLTRANSFERASE, MITOCHONDRIAL"/>
    <property type="match status" value="1"/>
</dbReference>
<keyword evidence="2 7" id="KW-0808">Transferase</keyword>
<comment type="similarity">
    <text evidence="1 7">Belongs to the thiolase-like superfamily. Thiolase family.</text>
</comment>
<dbReference type="Pfam" id="PF02803">
    <property type="entry name" value="Thiolase_C"/>
    <property type="match status" value="1"/>
</dbReference>
<sequence>MRNVYIVGVARSPIAAVKSGKKGGPNTSSVSSLSPVDLSVQVLRALFEISGIKPIDLDSFVLGSAISQKVELDSMFQAPAKYIIREASKNNTRAIGTDIEKACSTGLAAIWHAAGEIMLCHAEIAIAGGVDMMSRQPNEIIIEGLTDPTTRKFMAELADQKAKELGFSAEDHDRYARESIVFASSHRQQTSIIPIKIDASEKSTVCFDEEVSILTPDRFDRLQTKRGSLLFPDCEIMTPLNCSKYGDAAAFVALASEEAIVAHSLKPLARIVSYAACGGNEPKNFVLQPYEAITRAIKLAGLDPGGIDFFEVNEAFPTTCVYLMQRLGIAREKMNPWGGAIAHGHPIGATGAGLLTKAVTILKEEGHNRAVISVCNAIDEATAMVIERVGGEI</sequence>
<dbReference type="PANTHER" id="PTHR18919">
    <property type="entry name" value="ACETYL-COA C-ACYLTRANSFERASE"/>
    <property type="match status" value="1"/>
</dbReference>
<organism evidence="10 11">
    <name type="scientific">Candidatus Yanofskybacteria bacterium RIFCSPHIGHO2_01_FULL_44_17</name>
    <dbReference type="NCBI Taxonomy" id="1802668"/>
    <lineage>
        <taxon>Bacteria</taxon>
        <taxon>Candidatus Yanofskyibacteriota</taxon>
    </lineage>
</organism>
<evidence type="ECO:0000256" key="5">
    <source>
        <dbReference type="ARBA" id="ARBA00023315"/>
    </source>
</evidence>
<dbReference type="AlphaFoldDB" id="A0A1F8EW04"/>
<dbReference type="Pfam" id="PF00108">
    <property type="entry name" value="Thiolase_N"/>
    <property type="match status" value="2"/>
</dbReference>
<evidence type="ECO:0000256" key="2">
    <source>
        <dbReference type="ARBA" id="ARBA00022679"/>
    </source>
</evidence>
<evidence type="ECO:0000256" key="4">
    <source>
        <dbReference type="ARBA" id="ARBA00022958"/>
    </source>
</evidence>
<evidence type="ECO:0000256" key="7">
    <source>
        <dbReference type="RuleBase" id="RU003557"/>
    </source>
</evidence>
<feature type="domain" description="Thiolase N-terminal" evidence="8">
    <location>
        <begin position="140"/>
        <end position="258"/>
    </location>
</feature>
<feature type="domain" description="Thiolase N-terminal" evidence="8">
    <location>
        <begin position="5"/>
        <end position="138"/>
    </location>
</feature>
<dbReference type="PROSITE" id="PS00737">
    <property type="entry name" value="THIOLASE_2"/>
    <property type="match status" value="1"/>
</dbReference>
<dbReference type="InterPro" id="IPR002155">
    <property type="entry name" value="Thiolase"/>
</dbReference>
<evidence type="ECO:0000256" key="6">
    <source>
        <dbReference type="PIRSR" id="PIRSR000429-1"/>
    </source>
</evidence>
<dbReference type="STRING" id="1802668.A2831_00020"/>
<dbReference type="GO" id="GO:0003985">
    <property type="term" value="F:acetyl-CoA C-acetyltransferase activity"/>
    <property type="evidence" value="ECO:0007669"/>
    <property type="project" value="TreeGrafter"/>
</dbReference>
<keyword evidence="5 7" id="KW-0012">Acyltransferase</keyword>
<evidence type="ECO:0000256" key="3">
    <source>
        <dbReference type="ARBA" id="ARBA00022723"/>
    </source>
</evidence>
<dbReference type="EMBL" id="MGJI01000014">
    <property type="protein sequence ID" value="OGN05045.1"/>
    <property type="molecule type" value="Genomic_DNA"/>
</dbReference>
<reference evidence="10 11" key="1">
    <citation type="journal article" date="2016" name="Nat. Commun.">
        <title>Thousands of microbial genomes shed light on interconnected biogeochemical processes in an aquifer system.</title>
        <authorList>
            <person name="Anantharaman K."/>
            <person name="Brown C.T."/>
            <person name="Hug L.A."/>
            <person name="Sharon I."/>
            <person name="Castelle C.J."/>
            <person name="Probst A.J."/>
            <person name="Thomas B.C."/>
            <person name="Singh A."/>
            <person name="Wilkins M.J."/>
            <person name="Karaoz U."/>
            <person name="Brodie E.L."/>
            <person name="Williams K.H."/>
            <person name="Hubbard S.S."/>
            <person name="Banfield J.F."/>
        </authorList>
    </citation>
    <scope>NUCLEOTIDE SEQUENCE [LARGE SCALE GENOMIC DNA]</scope>
</reference>
<gene>
    <name evidence="10" type="ORF">A2831_00020</name>
</gene>
<dbReference type="PIRSF" id="PIRSF000429">
    <property type="entry name" value="Ac-CoA_Ac_transf"/>
    <property type="match status" value="1"/>
</dbReference>
<evidence type="ECO:0000259" key="9">
    <source>
        <dbReference type="Pfam" id="PF02803"/>
    </source>
</evidence>
<protein>
    <recommendedName>
        <fullName evidence="12">Acetyl-CoA acetyltransferase</fullName>
    </recommendedName>
</protein>
<dbReference type="CDD" id="cd00751">
    <property type="entry name" value="thiolase"/>
    <property type="match status" value="1"/>
</dbReference>
<keyword evidence="3" id="KW-0479">Metal-binding</keyword>
<evidence type="ECO:0000256" key="1">
    <source>
        <dbReference type="ARBA" id="ARBA00010982"/>
    </source>
</evidence>